<accession>A0ABW3LSB9</accession>
<protein>
    <recommendedName>
        <fullName evidence="4">DUF3139 domain-containing protein</fullName>
    </recommendedName>
</protein>
<dbReference type="RefSeq" id="WP_390363563.1">
    <property type="nucleotide sequence ID" value="NZ_JBHTKJ010000051.1"/>
</dbReference>
<evidence type="ECO:0000256" key="1">
    <source>
        <dbReference type="SAM" id="Phobius"/>
    </source>
</evidence>
<keyword evidence="1" id="KW-1133">Transmembrane helix</keyword>
<evidence type="ECO:0000313" key="3">
    <source>
        <dbReference type="Proteomes" id="UP001597040"/>
    </source>
</evidence>
<evidence type="ECO:0000313" key="2">
    <source>
        <dbReference type="EMBL" id="MFD1039909.1"/>
    </source>
</evidence>
<keyword evidence="3" id="KW-1185">Reference proteome</keyword>
<reference evidence="3" key="1">
    <citation type="journal article" date="2019" name="Int. J. Syst. Evol. Microbiol.">
        <title>The Global Catalogue of Microorganisms (GCM) 10K type strain sequencing project: providing services to taxonomists for standard genome sequencing and annotation.</title>
        <authorList>
            <consortium name="The Broad Institute Genomics Platform"/>
            <consortium name="The Broad Institute Genome Sequencing Center for Infectious Disease"/>
            <person name="Wu L."/>
            <person name="Ma J."/>
        </authorList>
    </citation>
    <scope>NUCLEOTIDE SEQUENCE [LARGE SCALE GENOMIC DNA]</scope>
    <source>
        <strain evidence="3">CCUG 56754</strain>
    </source>
</reference>
<gene>
    <name evidence="2" type="ORF">ACFQ3N_16150</name>
</gene>
<keyword evidence="1" id="KW-0812">Transmembrane</keyword>
<evidence type="ECO:0008006" key="4">
    <source>
        <dbReference type="Google" id="ProtNLM"/>
    </source>
</evidence>
<dbReference type="EMBL" id="JBHTKJ010000051">
    <property type="protein sequence ID" value="MFD1039909.1"/>
    <property type="molecule type" value="Genomic_DNA"/>
</dbReference>
<keyword evidence="1" id="KW-0472">Membrane</keyword>
<comment type="caution">
    <text evidence="2">The sequence shown here is derived from an EMBL/GenBank/DDBJ whole genome shotgun (WGS) entry which is preliminary data.</text>
</comment>
<feature type="transmembrane region" description="Helical" evidence="1">
    <location>
        <begin position="6"/>
        <end position="28"/>
    </location>
</feature>
<organism evidence="2 3">
    <name type="scientific">Virgibacillus byunsanensis</name>
    <dbReference type="NCBI Taxonomy" id="570945"/>
    <lineage>
        <taxon>Bacteria</taxon>
        <taxon>Bacillati</taxon>
        <taxon>Bacillota</taxon>
        <taxon>Bacilli</taxon>
        <taxon>Bacillales</taxon>
        <taxon>Bacillaceae</taxon>
        <taxon>Virgibacillus</taxon>
    </lineage>
</organism>
<dbReference type="Proteomes" id="UP001597040">
    <property type="component" value="Unassembled WGS sequence"/>
</dbReference>
<name>A0ABW3LSB9_9BACI</name>
<proteinExistence type="predicted"/>
<sequence length="225" mass="26805">MKKTRLMLLLLMAVVVIAVGGFIIYFNYGKPWEYFTYKDQFETTLEEKYDRDFVIKKTRYDMNHGSTYYAYAYEKNHKDIEFYIGQNPRTNKIEDSFHSATWRYQARQELNSVIEEIYPDRQNYSVETILEQDPSVTEDGTIFNYKDVTSVEAGISMRETKITDHNKDKELQRVFQLLESIREKGVTFHSFGISFENKTMQLETNEIESVQDYNDLDINLVNYRK</sequence>